<dbReference type="SUPFAM" id="SSF57756">
    <property type="entry name" value="Retrovirus zinc finger-like domains"/>
    <property type="match status" value="1"/>
</dbReference>
<protein>
    <recommendedName>
        <fullName evidence="2">CCHC-type domain-containing protein</fullName>
    </recommendedName>
</protein>
<name>A0A1X7TP77_AMPQE</name>
<evidence type="ECO:0000313" key="1">
    <source>
        <dbReference type="EnsemblMetazoa" id="Aqu2.1.16836_001"/>
    </source>
</evidence>
<dbReference type="GO" id="GO:0008270">
    <property type="term" value="F:zinc ion binding"/>
    <property type="evidence" value="ECO:0007669"/>
    <property type="project" value="InterPro"/>
</dbReference>
<dbReference type="GO" id="GO:0003676">
    <property type="term" value="F:nucleic acid binding"/>
    <property type="evidence" value="ECO:0007669"/>
    <property type="project" value="InterPro"/>
</dbReference>
<accession>A0A1X7TP77</accession>
<sequence>MLKTMGRYFLCLRKGHITRNCPSGYKCMKCNGMHHVSFVMVTEEDPLVLRVLQVVPGVPMVVHGEPMVVPGVLQAVPRVFRV</sequence>
<dbReference type="AlphaFoldDB" id="A0A1X7TP77"/>
<dbReference type="EnsemblMetazoa" id="Aqu2.1.16836_001">
    <property type="protein sequence ID" value="Aqu2.1.16836_001"/>
    <property type="gene ID" value="Aqu2.1.16836"/>
</dbReference>
<dbReference type="Gene3D" id="4.10.60.10">
    <property type="entry name" value="Zinc finger, CCHC-type"/>
    <property type="match status" value="1"/>
</dbReference>
<dbReference type="InterPro" id="IPR036875">
    <property type="entry name" value="Znf_CCHC_sf"/>
</dbReference>
<evidence type="ECO:0008006" key="2">
    <source>
        <dbReference type="Google" id="ProtNLM"/>
    </source>
</evidence>
<reference evidence="1" key="1">
    <citation type="submission" date="2017-05" db="UniProtKB">
        <authorList>
            <consortium name="EnsemblMetazoa"/>
        </authorList>
    </citation>
    <scope>IDENTIFICATION</scope>
</reference>
<proteinExistence type="predicted"/>
<dbReference type="InParanoid" id="A0A1X7TP77"/>
<organism evidence="1">
    <name type="scientific">Amphimedon queenslandica</name>
    <name type="common">Sponge</name>
    <dbReference type="NCBI Taxonomy" id="400682"/>
    <lineage>
        <taxon>Eukaryota</taxon>
        <taxon>Metazoa</taxon>
        <taxon>Porifera</taxon>
        <taxon>Demospongiae</taxon>
        <taxon>Heteroscleromorpha</taxon>
        <taxon>Haplosclerida</taxon>
        <taxon>Niphatidae</taxon>
        <taxon>Amphimedon</taxon>
    </lineage>
</organism>